<dbReference type="InterPro" id="IPR036890">
    <property type="entry name" value="HATPase_C_sf"/>
</dbReference>
<comment type="catalytic activity">
    <reaction evidence="1">
        <text>ATP + protein L-histidine = ADP + protein N-phospho-L-histidine.</text>
        <dbReference type="EC" id="2.7.13.3"/>
    </reaction>
</comment>
<dbReference type="PANTHER" id="PTHR24421">
    <property type="entry name" value="NITRATE/NITRITE SENSOR PROTEIN NARX-RELATED"/>
    <property type="match status" value="1"/>
</dbReference>
<dbReference type="GO" id="GO:0000155">
    <property type="term" value="F:phosphorelay sensor kinase activity"/>
    <property type="evidence" value="ECO:0007669"/>
    <property type="project" value="InterPro"/>
</dbReference>
<keyword evidence="8" id="KW-0902">Two-component regulatory system</keyword>
<dbReference type="CDD" id="cd16917">
    <property type="entry name" value="HATPase_UhpB-NarQ-NarX-like"/>
    <property type="match status" value="1"/>
</dbReference>
<dbReference type="GO" id="GO:0005524">
    <property type="term" value="F:ATP binding"/>
    <property type="evidence" value="ECO:0007669"/>
    <property type="project" value="UniProtKB-KW"/>
</dbReference>
<dbReference type="GO" id="GO:0016020">
    <property type="term" value="C:membrane"/>
    <property type="evidence" value="ECO:0007669"/>
    <property type="project" value="InterPro"/>
</dbReference>
<evidence type="ECO:0000256" key="5">
    <source>
        <dbReference type="ARBA" id="ARBA00022741"/>
    </source>
</evidence>
<evidence type="ECO:0000256" key="2">
    <source>
        <dbReference type="ARBA" id="ARBA00012438"/>
    </source>
</evidence>
<dbReference type="SUPFAM" id="SSF55785">
    <property type="entry name" value="PYP-like sensor domain (PAS domain)"/>
    <property type="match status" value="1"/>
</dbReference>
<evidence type="ECO:0000256" key="9">
    <source>
        <dbReference type="SAM" id="Phobius"/>
    </source>
</evidence>
<keyword evidence="7" id="KW-0067">ATP-binding</keyword>
<dbReference type="Gene3D" id="3.30.565.10">
    <property type="entry name" value="Histidine kinase-like ATPase, C-terminal domain"/>
    <property type="match status" value="1"/>
</dbReference>
<sequence>MTPNRAGVHLRRERRRSFLSPGVAVLVLVIVLSVAGWAATTHVVRDDRRQAAQRRADDHALEVRNVLQRVRAFAVGLGNALQGERVTGSQRFAALVGSATTTVGLTTAMWVERVDEAARPAYEQRTGLRITALPGMRTTAGGTHYLPATFVTGGTVPPGTDLAGVPALAATLREPASLFAGTATTAGSLGGRHGFFVVQGARFGQGPDRRGLLVVFVPADWLGASLKTDPSRIAIGLSGWPLSGALASPSAARRQFEALTRTWTVDVAAEPRTALQATLPGLAAAWAPLTALLVFLVGRGMTRRRRAERQVDDIFDLSPDILCVVGFDGYLKRVNPAFERTLGYAAAELLARPLLDFVHADDRERNRERFRGLRAGLGAMEFEARLVDARGVPRWIQWNVRSVPAQGLLYAAARDVTVNRRLAHEVGASRRRIVTAADEARRRIERDLHDGAQQRLVTTVVFLKLTRKALAEGDASVTELVDEALANAESGIEEVRELARGIHPRILTSGGLGPALHHLGRRSPVPVTVDVQADARLPEPVEVTAYYVASEALTNVAKHARAAHVWITATVTDRRLVLSVRDDGVGGADRSRGSGLIGLADRVEALGGTLSVSGAPGGGTTISAKIPLA</sequence>
<dbReference type="InterPro" id="IPR013655">
    <property type="entry name" value="PAS_fold_3"/>
</dbReference>
<evidence type="ECO:0000259" key="10">
    <source>
        <dbReference type="PROSITE" id="PS50112"/>
    </source>
</evidence>
<evidence type="ECO:0000256" key="1">
    <source>
        <dbReference type="ARBA" id="ARBA00000085"/>
    </source>
</evidence>
<keyword evidence="12" id="KW-1185">Reference proteome</keyword>
<dbReference type="AlphaFoldDB" id="A0A660KYW0"/>
<keyword evidence="4" id="KW-0808">Transferase</keyword>
<dbReference type="NCBIfam" id="TIGR00229">
    <property type="entry name" value="sensory_box"/>
    <property type="match status" value="1"/>
</dbReference>
<dbReference type="Pfam" id="PF07730">
    <property type="entry name" value="HisKA_3"/>
    <property type="match status" value="1"/>
</dbReference>
<dbReference type="SMART" id="SM00091">
    <property type="entry name" value="PAS"/>
    <property type="match status" value="1"/>
</dbReference>
<dbReference type="EMBL" id="RBIL01000002">
    <property type="protein sequence ID" value="RKQ86877.1"/>
    <property type="molecule type" value="Genomic_DNA"/>
</dbReference>
<dbReference type="PROSITE" id="PS50112">
    <property type="entry name" value="PAS"/>
    <property type="match status" value="1"/>
</dbReference>
<evidence type="ECO:0000313" key="11">
    <source>
        <dbReference type="EMBL" id="RKQ86877.1"/>
    </source>
</evidence>
<dbReference type="Pfam" id="PF02518">
    <property type="entry name" value="HATPase_c"/>
    <property type="match status" value="1"/>
</dbReference>
<evidence type="ECO:0000256" key="8">
    <source>
        <dbReference type="ARBA" id="ARBA00023012"/>
    </source>
</evidence>
<evidence type="ECO:0000256" key="4">
    <source>
        <dbReference type="ARBA" id="ARBA00022679"/>
    </source>
</evidence>
<evidence type="ECO:0000313" key="12">
    <source>
        <dbReference type="Proteomes" id="UP000278962"/>
    </source>
</evidence>
<dbReference type="PANTHER" id="PTHR24421:SF10">
    <property type="entry name" value="NITRATE_NITRITE SENSOR PROTEIN NARQ"/>
    <property type="match status" value="1"/>
</dbReference>
<dbReference type="Gene3D" id="1.20.5.1930">
    <property type="match status" value="1"/>
</dbReference>
<evidence type="ECO:0000256" key="6">
    <source>
        <dbReference type="ARBA" id="ARBA00022777"/>
    </source>
</evidence>
<organism evidence="11 12">
    <name type="scientific">Solirubrobacter pauli</name>
    <dbReference type="NCBI Taxonomy" id="166793"/>
    <lineage>
        <taxon>Bacteria</taxon>
        <taxon>Bacillati</taxon>
        <taxon>Actinomycetota</taxon>
        <taxon>Thermoleophilia</taxon>
        <taxon>Solirubrobacterales</taxon>
        <taxon>Solirubrobacteraceae</taxon>
        <taxon>Solirubrobacter</taxon>
    </lineage>
</organism>
<keyword evidence="9" id="KW-0812">Transmembrane</keyword>
<gene>
    <name evidence="11" type="ORF">C8N24_4892</name>
</gene>
<dbReference type="InterPro" id="IPR050482">
    <property type="entry name" value="Sensor_HK_TwoCompSys"/>
</dbReference>
<protein>
    <recommendedName>
        <fullName evidence="2">histidine kinase</fullName>
        <ecNumber evidence="2">2.7.13.3</ecNumber>
    </recommendedName>
</protein>
<dbReference type="Proteomes" id="UP000278962">
    <property type="component" value="Unassembled WGS sequence"/>
</dbReference>
<keyword evidence="9" id="KW-0472">Membrane</keyword>
<dbReference type="Gene3D" id="3.30.450.20">
    <property type="entry name" value="PAS domain"/>
    <property type="match status" value="1"/>
</dbReference>
<keyword evidence="9" id="KW-1133">Transmembrane helix</keyword>
<dbReference type="EC" id="2.7.13.3" evidence="2"/>
<keyword evidence="5" id="KW-0547">Nucleotide-binding</keyword>
<dbReference type="InterPro" id="IPR003594">
    <property type="entry name" value="HATPase_dom"/>
</dbReference>
<keyword evidence="6" id="KW-0418">Kinase</keyword>
<accession>A0A660KYW0</accession>
<dbReference type="Pfam" id="PF08447">
    <property type="entry name" value="PAS_3"/>
    <property type="match status" value="1"/>
</dbReference>
<feature type="transmembrane region" description="Helical" evidence="9">
    <location>
        <begin position="18"/>
        <end position="39"/>
    </location>
</feature>
<dbReference type="SUPFAM" id="SSF55874">
    <property type="entry name" value="ATPase domain of HSP90 chaperone/DNA topoisomerase II/histidine kinase"/>
    <property type="match status" value="1"/>
</dbReference>
<reference evidence="11 12" key="1">
    <citation type="submission" date="2018-10" db="EMBL/GenBank/DDBJ databases">
        <title>Genomic Encyclopedia of Archaeal and Bacterial Type Strains, Phase II (KMG-II): from individual species to whole genera.</title>
        <authorList>
            <person name="Goeker M."/>
        </authorList>
    </citation>
    <scope>NUCLEOTIDE SEQUENCE [LARGE SCALE GENOMIC DNA]</scope>
    <source>
        <strain evidence="11 12">DSM 14954</strain>
    </source>
</reference>
<feature type="domain" description="PAS" evidence="10">
    <location>
        <begin position="307"/>
        <end position="371"/>
    </location>
</feature>
<dbReference type="InterPro" id="IPR000014">
    <property type="entry name" value="PAS"/>
</dbReference>
<comment type="caution">
    <text evidence="11">The sequence shown here is derived from an EMBL/GenBank/DDBJ whole genome shotgun (WGS) entry which is preliminary data.</text>
</comment>
<dbReference type="InterPro" id="IPR011712">
    <property type="entry name" value="Sig_transdc_His_kin_sub3_dim/P"/>
</dbReference>
<dbReference type="GO" id="GO:0046983">
    <property type="term" value="F:protein dimerization activity"/>
    <property type="evidence" value="ECO:0007669"/>
    <property type="project" value="InterPro"/>
</dbReference>
<evidence type="ECO:0000256" key="3">
    <source>
        <dbReference type="ARBA" id="ARBA00022553"/>
    </source>
</evidence>
<dbReference type="InterPro" id="IPR035965">
    <property type="entry name" value="PAS-like_dom_sf"/>
</dbReference>
<keyword evidence="3" id="KW-0597">Phosphoprotein</keyword>
<proteinExistence type="predicted"/>
<evidence type="ECO:0000256" key="7">
    <source>
        <dbReference type="ARBA" id="ARBA00022840"/>
    </source>
</evidence>
<dbReference type="CDD" id="cd00130">
    <property type="entry name" value="PAS"/>
    <property type="match status" value="1"/>
</dbReference>
<name>A0A660KYW0_9ACTN</name>